<dbReference type="Proteomes" id="UP001197795">
    <property type="component" value="Unassembled WGS sequence"/>
</dbReference>
<dbReference type="RefSeq" id="WP_118539989.1">
    <property type="nucleotide sequence ID" value="NZ_JAJEPV010000021.1"/>
</dbReference>
<evidence type="ECO:0000313" key="2">
    <source>
        <dbReference type="EMBL" id="MCC2119871.1"/>
    </source>
</evidence>
<feature type="chain" id="PRO_5041942133" description="DUF3221 domain-containing protein" evidence="1">
    <location>
        <begin position="24"/>
        <end position="117"/>
    </location>
</feature>
<evidence type="ECO:0008006" key="4">
    <source>
        <dbReference type="Google" id="ProtNLM"/>
    </source>
</evidence>
<proteinExistence type="predicted"/>
<name>A0AAE3A3P1_9FIRM</name>
<keyword evidence="1" id="KW-0732">Signal</keyword>
<organism evidence="2 3">
    <name type="scientific">Waltera acetigignens</name>
    <dbReference type="NCBI Taxonomy" id="2981769"/>
    <lineage>
        <taxon>Bacteria</taxon>
        <taxon>Bacillati</taxon>
        <taxon>Bacillota</taxon>
        <taxon>Clostridia</taxon>
        <taxon>Lachnospirales</taxon>
        <taxon>Lachnospiraceae</taxon>
        <taxon>Waltera</taxon>
    </lineage>
</organism>
<dbReference type="EMBL" id="JAJEPV010000021">
    <property type="protein sequence ID" value="MCC2119871.1"/>
    <property type="molecule type" value="Genomic_DNA"/>
</dbReference>
<evidence type="ECO:0000313" key="3">
    <source>
        <dbReference type="Proteomes" id="UP001197795"/>
    </source>
</evidence>
<comment type="caution">
    <text evidence="2">The sequence shown here is derived from an EMBL/GenBank/DDBJ whole genome shotgun (WGS) entry which is preliminary data.</text>
</comment>
<feature type="signal peptide" evidence="1">
    <location>
        <begin position="1"/>
        <end position="23"/>
    </location>
</feature>
<keyword evidence="3" id="KW-1185">Reference proteome</keyword>
<protein>
    <recommendedName>
        <fullName evidence="4">DUF3221 domain-containing protein</fullName>
    </recommendedName>
</protein>
<accession>A0AAE3A3P1</accession>
<evidence type="ECO:0000256" key="1">
    <source>
        <dbReference type="SAM" id="SignalP"/>
    </source>
</evidence>
<dbReference type="AlphaFoldDB" id="A0AAE3A3P1"/>
<gene>
    <name evidence="2" type="ORF">LKD75_09780</name>
</gene>
<reference evidence="2 3" key="1">
    <citation type="submission" date="2021-10" db="EMBL/GenBank/DDBJ databases">
        <title>Anaerobic single-cell dispensing facilitates the cultivation of human gut bacteria.</title>
        <authorList>
            <person name="Afrizal A."/>
        </authorList>
    </citation>
    <scope>NUCLEOTIDE SEQUENCE [LARGE SCALE GENOMIC DNA]</scope>
    <source>
        <strain evidence="2 3">CLA-AA-H273</strain>
    </source>
</reference>
<sequence length="117" mass="12879">MNKGIFAIFFVVAVLSISFPVNAQKTAQRVGGGYTSEGIYYEVYVAEDLAENDIVLCGASVSVTREVIYSGVVKPQKEISWREKINGSYYSGVLTISKYSYTTSQTVATYTGVLYKE</sequence>